<proteinExistence type="inferred from homology"/>
<comment type="miscellaneous">
    <text evidence="8">This enzyme catalyzes only one turnover and therefore is not strictly catalytic. According to one definition, an enzyme is a biocatalyst that acts repeatedly and over many reaction cycles.</text>
</comment>
<organism evidence="11 12">
    <name type="scientific">Leptolyngbya boryana NIES-2135</name>
    <dbReference type="NCBI Taxonomy" id="1973484"/>
    <lineage>
        <taxon>Bacteria</taxon>
        <taxon>Bacillati</taxon>
        <taxon>Cyanobacteriota</taxon>
        <taxon>Cyanophyceae</taxon>
        <taxon>Leptolyngbyales</taxon>
        <taxon>Leptolyngbyaceae</taxon>
        <taxon>Leptolyngbya group</taxon>
        <taxon>Leptolyngbya</taxon>
    </lineage>
</organism>
<dbReference type="FunFam" id="1.10.10.10:FF:000337">
    <property type="entry name" value="Methylated-DNA--protein-cysteine methyltransferase"/>
    <property type="match status" value="1"/>
</dbReference>
<evidence type="ECO:0000256" key="6">
    <source>
        <dbReference type="ARBA" id="ARBA00023204"/>
    </source>
</evidence>
<evidence type="ECO:0000259" key="10">
    <source>
        <dbReference type="Pfam" id="PF02870"/>
    </source>
</evidence>
<evidence type="ECO:0000256" key="1">
    <source>
        <dbReference type="ARBA" id="ARBA00001286"/>
    </source>
</evidence>
<dbReference type="Proteomes" id="UP000217895">
    <property type="component" value="Chromosome"/>
</dbReference>
<dbReference type="PANTHER" id="PTHR10815">
    <property type="entry name" value="METHYLATED-DNA--PROTEIN-CYSTEINE METHYLTRANSFERASE"/>
    <property type="match status" value="1"/>
</dbReference>
<dbReference type="Gene3D" id="3.30.160.70">
    <property type="entry name" value="Methylated DNA-protein cysteine methyltransferase domain"/>
    <property type="match status" value="1"/>
</dbReference>
<reference evidence="11 12" key="1">
    <citation type="submission" date="2017-06" db="EMBL/GenBank/DDBJ databases">
        <title>Genome sequencing of cyanobaciteial culture collection at National Institute for Environmental Studies (NIES).</title>
        <authorList>
            <person name="Hirose Y."/>
            <person name="Shimura Y."/>
            <person name="Fujisawa T."/>
            <person name="Nakamura Y."/>
            <person name="Kawachi M."/>
        </authorList>
    </citation>
    <scope>NUCLEOTIDE SEQUENCE [LARGE SCALE GENOMIC DNA]</scope>
    <source>
        <strain evidence="11 12">NIES-2135</strain>
    </source>
</reference>
<gene>
    <name evidence="11" type="ORF">NIES2135_16860</name>
</gene>
<dbReference type="AlphaFoldDB" id="A0A1Z4JDW2"/>
<comment type="similarity">
    <text evidence="8">Belongs to the MGMT family.</text>
</comment>
<dbReference type="GO" id="GO:0006307">
    <property type="term" value="P:DNA alkylation repair"/>
    <property type="evidence" value="ECO:0007669"/>
    <property type="project" value="UniProtKB-UniRule"/>
</dbReference>
<keyword evidence="5 8" id="KW-0227">DNA damage</keyword>
<dbReference type="EC" id="2.1.1.63" evidence="8"/>
<keyword evidence="6 8" id="KW-0234">DNA repair</keyword>
<sequence length="167" mass="18607">MIYYQWFTSPLGQVLLTSNGQSLTGLHLHGQKYFPNRTEDWQESTLDLFVQVQEQLTEYFAHQRQQFDLPLEPQGTPFQKQVWQLLTEIPFGQTISYGTLAKQTGNPTASRAVGAANGRNPIAIVVPCHRVIAANGALTGYAGGVDRKQWLLRHEQAEVGNLLGSVV</sequence>
<dbReference type="InterPro" id="IPR008332">
    <property type="entry name" value="MethylG_MeTrfase_N"/>
</dbReference>
<keyword evidence="4 8" id="KW-0808">Transferase</keyword>
<name>A0A1Z4JDW2_LEPBY</name>
<protein>
    <recommendedName>
        <fullName evidence="8">Methylated-DNA--protein-cysteine methyltransferase</fullName>
        <ecNumber evidence="8">2.1.1.63</ecNumber>
    </recommendedName>
    <alternativeName>
        <fullName evidence="8">6-O-methylguanine-DNA methyltransferase</fullName>
        <shortName evidence="8">MGMT</shortName>
    </alternativeName>
    <alternativeName>
        <fullName evidence="8">O-6-methylguanine-DNA-alkyltransferase</fullName>
    </alternativeName>
</protein>
<dbReference type="CDD" id="cd06445">
    <property type="entry name" value="ATase"/>
    <property type="match status" value="1"/>
</dbReference>
<feature type="active site" description="Nucleophile; methyl group acceptor" evidence="8">
    <location>
        <position position="128"/>
    </location>
</feature>
<evidence type="ECO:0000256" key="4">
    <source>
        <dbReference type="ARBA" id="ARBA00022679"/>
    </source>
</evidence>
<dbReference type="InterPro" id="IPR001497">
    <property type="entry name" value="MethylDNA_cys_MeTrfase_AS"/>
</dbReference>
<evidence type="ECO:0000259" key="9">
    <source>
        <dbReference type="Pfam" id="PF01035"/>
    </source>
</evidence>
<feature type="domain" description="Methylated-DNA-[protein]-cysteine S-methyltransferase DNA binding" evidence="9">
    <location>
        <begin position="77"/>
        <end position="156"/>
    </location>
</feature>
<feature type="domain" description="Methylguanine DNA methyltransferase ribonuclease-like" evidence="10">
    <location>
        <begin position="2"/>
        <end position="73"/>
    </location>
</feature>
<keyword evidence="3 8" id="KW-0489">Methyltransferase</keyword>
<evidence type="ECO:0000256" key="8">
    <source>
        <dbReference type="HAMAP-Rule" id="MF_00772"/>
    </source>
</evidence>
<evidence type="ECO:0000256" key="7">
    <source>
        <dbReference type="ARBA" id="ARBA00049348"/>
    </source>
</evidence>
<evidence type="ECO:0000256" key="5">
    <source>
        <dbReference type="ARBA" id="ARBA00022763"/>
    </source>
</evidence>
<dbReference type="SUPFAM" id="SSF46767">
    <property type="entry name" value="Methylated DNA-protein cysteine methyltransferase, C-terminal domain"/>
    <property type="match status" value="1"/>
</dbReference>
<evidence type="ECO:0000256" key="3">
    <source>
        <dbReference type="ARBA" id="ARBA00022603"/>
    </source>
</evidence>
<accession>A0A1Z4JDW2</accession>
<dbReference type="NCBIfam" id="TIGR00589">
    <property type="entry name" value="ogt"/>
    <property type="match status" value="1"/>
</dbReference>
<dbReference type="InterPro" id="IPR036217">
    <property type="entry name" value="MethylDNA_cys_MeTrfase_DNAb"/>
</dbReference>
<dbReference type="GO" id="GO:0032259">
    <property type="term" value="P:methylation"/>
    <property type="evidence" value="ECO:0007669"/>
    <property type="project" value="UniProtKB-KW"/>
</dbReference>
<keyword evidence="2 8" id="KW-0963">Cytoplasm</keyword>
<dbReference type="InterPro" id="IPR036388">
    <property type="entry name" value="WH-like_DNA-bd_sf"/>
</dbReference>
<evidence type="ECO:0000313" key="11">
    <source>
        <dbReference type="EMBL" id="BAY54868.1"/>
    </source>
</evidence>
<dbReference type="InterPro" id="IPR036631">
    <property type="entry name" value="MGMT_N_sf"/>
</dbReference>
<dbReference type="InterPro" id="IPR023546">
    <property type="entry name" value="MGMT"/>
</dbReference>
<comment type="catalytic activity">
    <reaction evidence="7 8">
        <text>a 6-O-methyl-2'-deoxyguanosine in DNA + L-cysteinyl-[protein] = S-methyl-L-cysteinyl-[protein] + a 2'-deoxyguanosine in DNA</text>
        <dbReference type="Rhea" id="RHEA:24000"/>
        <dbReference type="Rhea" id="RHEA-COMP:10131"/>
        <dbReference type="Rhea" id="RHEA-COMP:10132"/>
        <dbReference type="Rhea" id="RHEA-COMP:11367"/>
        <dbReference type="Rhea" id="RHEA-COMP:11368"/>
        <dbReference type="ChEBI" id="CHEBI:29950"/>
        <dbReference type="ChEBI" id="CHEBI:82612"/>
        <dbReference type="ChEBI" id="CHEBI:85445"/>
        <dbReference type="ChEBI" id="CHEBI:85448"/>
        <dbReference type="EC" id="2.1.1.63"/>
    </reaction>
</comment>
<dbReference type="EMBL" id="AP018203">
    <property type="protein sequence ID" value="BAY54868.1"/>
    <property type="molecule type" value="Genomic_DNA"/>
</dbReference>
<dbReference type="PANTHER" id="PTHR10815:SF5">
    <property type="entry name" value="METHYLATED-DNA--PROTEIN-CYSTEINE METHYLTRANSFERASE"/>
    <property type="match status" value="1"/>
</dbReference>
<comment type="function">
    <text evidence="8">Involved in the cellular defense against the biological effects of O6-methylguanine (O6-MeG) and O4-methylthymine (O4-MeT) in DNA. Repairs the methylated nucleobase in DNA by stoichiometrically transferring the methyl group to a cysteine residue in the enzyme. This is a suicide reaction: the enzyme is irreversibly inactivated.</text>
</comment>
<dbReference type="Pfam" id="PF02870">
    <property type="entry name" value="Methyltransf_1N"/>
    <property type="match status" value="1"/>
</dbReference>
<dbReference type="InterPro" id="IPR014048">
    <property type="entry name" value="MethylDNA_cys_MeTrfase_DNA-bd"/>
</dbReference>
<keyword evidence="12" id="KW-1185">Reference proteome</keyword>
<dbReference type="PROSITE" id="PS00374">
    <property type="entry name" value="MGMT"/>
    <property type="match status" value="1"/>
</dbReference>
<evidence type="ECO:0000256" key="2">
    <source>
        <dbReference type="ARBA" id="ARBA00022490"/>
    </source>
</evidence>
<dbReference type="GO" id="GO:0003908">
    <property type="term" value="F:methylated-DNA-[protein]-cysteine S-methyltransferase activity"/>
    <property type="evidence" value="ECO:0007669"/>
    <property type="project" value="UniProtKB-UniRule"/>
</dbReference>
<dbReference type="Pfam" id="PF01035">
    <property type="entry name" value="DNA_binding_1"/>
    <property type="match status" value="1"/>
</dbReference>
<dbReference type="Gene3D" id="1.10.10.10">
    <property type="entry name" value="Winged helix-like DNA-binding domain superfamily/Winged helix DNA-binding domain"/>
    <property type="match status" value="1"/>
</dbReference>
<dbReference type="SUPFAM" id="SSF53155">
    <property type="entry name" value="Methylated DNA-protein cysteine methyltransferase domain"/>
    <property type="match status" value="1"/>
</dbReference>
<dbReference type="GO" id="GO:0005737">
    <property type="term" value="C:cytoplasm"/>
    <property type="evidence" value="ECO:0007669"/>
    <property type="project" value="UniProtKB-SubCell"/>
</dbReference>
<comment type="catalytic activity">
    <reaction evidence="1 8">
        <text>a 4-O-methyl-thymidine in DNA + L-cysteinyl-[protein] = a thymidine in DNA + S-methyl-L-cysteinyl-[protein]</text>
        <dbReference type="Rhea" id="RHEA:53428"/>
        <dbReference type="Rhea" id="RHEA-COMP:10131"/>
        <dbReference type="Rhea" id="RHEA-COMP:10132"/>
        <dbReference type="Rhea" id="RHEA-COMP:13555"/>
        <dbReference type="Rhea" id="RHEA-COMP:13556"/>
        <dbReference type="ChEBI" id="CHEBI:29950"/>
        <dbReference type="ChEBI" id="CHEBI:82612"/>
        <dbReference type="ChEBI" id="CHEBI:137386"/>
        <dbReference type="ChEBI" id="CHEBI:137387"/>
        <dbReference type="EC" id="2.1.1.63"/>
    </reaction>
</comment>
<comment type="subcellular location">
    <subcellularLocation>
        <location evidence="8">Cytoplasm</location>
    </subcellularLocation>
</comment>
<dbReference type="HAMAP" id="MF_00772">
    <property type="entry name" value="OGT"/>
    <property type="match status" value="1"/>
</dbReference>
<evidence type="ECO:0000313" key="12">
    <source>
        <dbReference type="Proteomes" id="UP000217895"/>
    </source>
</evidence>